<keyword evidence="6" id="KW-0347">Helicase</keyword>
<feature type="compositionally biased region" description="Polar residues" evidence="9">
    <location>
        <begin position="554"/>
        <end position="571"/>
    </location>
</feature>
<dbReference type="FunFam" id="3.40.50.300:FF:000987">
    <property type="entry name" value="DEAD/DEAH box RNA helicase"/>
    <property type="match status" value="1"/>
</dbReference>
<keyword evidence="3" id="KW-0963">Cytoplasm</keyword>
<gene>
    <name evidence="12" type="ORF">PPACK8108_LOCUS10890</name>
</gene>
<dbReference type="Gene3D" id="1.20.1500.20">
    <property type="match status" value="1"/>
</dbReference>
<dbReference type="InterPro" id="IPR011545">
    <property type="entry name" value="DEAD/DEAH_box_helicase_dom"/>
</dbReference>
<evidence type="ECO:0000256" key="7">
    <source>
        <dbReference type="ARBA" id="ARBA00022840"/>
    </source>
</evidence>
<dbReference type="InterPro" id="IPR040801">
    <property type="entry name" value="Ski2_N"/>
</dbReference>
<dbReference type="Gene3D" id="3.40.50.300">
    <property type="entry name" value="P-loop containing nucleotide triphosphate hydrolases"/>
    <property type="match status" value="2"/>
</dbReference>
<comment type="similarity">
    <text evidence="2">Belongs to the helicase family. SKI2 subfamily.</text>
</comment>
<dbReference type="SMART" id="SM00487">
    <property type="entry name" value="DEXDc"/>
    <property type="match status" value="1"/>
</dbReference>
<evidence type="ECO:0000313" key="13">
    <source>
        <dbReference type="Proteomes" id="UP001153365"/>
    </source>
</evidence>
<feature type="domain" description="Helicase ATP-binding" evidence="10">
    <location>
        <begin position="322"/>
        <end position="480"/>
    </location>
</feature>
<dbReference type="InterPro" id="IPR050699">
    <property type="entry name" value="RNA-DNA_Helicase"/>
</dbReference>
<dbReference type="InterPro" id="IPR001650">
    <property type="entry name" value="Helicase_C-like"/>
</dbReference>
<dbReference type="CDD" id="cd18795">
    <property type="entry name" value="SF2_C_Ski2"/>
    <property type="match status" value="1"/>
</dbReference>
<feature type="region of interest" description="Disordered" evidence="9">
    <location>
        <begin position="551"/>
        <end position="575"/>
    </location>
</feature>
<dbReference type="GO" id="GO:0070478">
    <property type="term" value="P:nuclear-transcribed mRNA catabolic process, 3'-5' exonucleolytic nonsense-mediated decay"/>
    <property type="evidence" value="ECO:0007669"/>
    <property type="project" value="TreeGrafter"/>
</dbReference>
<dbReference type="PANTHER" id="PTHR12131:SF1">
    <property type="entry name" value="ATP-DEPENDENT RNA HELICASE SUPV3L1, MITOCHONDRIAL-RELATED"/>
    <property type="match status" value="1"/>
</dbReference>
<evidence type="ECO:0000313" key="12">
    <source>
        <dbReference type="EMBL" id="CAH7675822.1"/>
    </source>
</evidence>
<feature type="region of interest" description="Disordered" evidence="9">
    <location>
        <begin position="225"/>
        <end position="246"/>
    </location>
</feature>
<keyword evidence="4" id="KW-0547">Nucleotide-binding</keyword>
<evidence type="ECO:0000256" key="3">
    <source>
        <dbReference type="ARBA" id="ARBA00022490"/>
    </source>
</evidence>
<keyword evidence="5" id="KW-0378">Hydrolase</keyword>
<keyword evidence="7" id="KW-0067">ATP-binding</keyword>
<name>A0AAV0B218_PHAPC</name>
<dbReference type="PANTHER" id="PTHR12131">
    <property type="entry name" value="ATP-DEPENDENT RNA AND DNA HELICASE"/>
    <property type="match status" value="1"/>
</dbReference>
<comment type="subcellular location">
    <subcellularLocation>
        <location evidence="1">Cytoplasm</location>
    </subcellularLocation>
</comment>
<evidence type="ECO:0000256" key="6">
    <source>
        <dbReference type="ARBA" id="ARBA00022806"/>
    </source>
</evidence>
<protein>
    <submittedName>
        <fullName evidence="12">NUC185 domain-domain-containing protein</fullName>
    </submittedName>
</protein>
<dbReference type="PROSITE" id="PS51192">
    <property type="entry name" value="HELICASE_ATP_BIND_1"/>
    <property type="match status" value="1"/>
</dbReference>
<dbReference type="InterPro" id="IPR025696">
    <property type="entry name" value="Beta-barrel_MTR4"/>
</dbReference>
<accession>A0AAV0B218</accession>
<dbReference type="Proteomes" id="UP001153365">
    <property type="component" value="Unassembled WGS sequence"/>
</dbReference>
<dbReference type="PROSITE" id="PS51194">
    <property type="entry name" value="HELICASE_CTER"/>
    <property type="match status" value="1"/>
</dbReference>
<dbReference type="InterPro" id="IPR027417">
    <property type="entry name" value="P-loop_NTPase"/>
</dbReference>
<dbReference type="SUPFAM" id="SSF52540">
    <property type="entry name" value="P-loop containing nucleoside triphosphate hydrolases"/>
    <property type="match status" value="1"/>
</dbReference>
<evidence type="ECO:0000256" key="1">
    <source>
        <dbReference type="ARBA" id="ARBA00004496"/>
    </source>
</evidence>
<dbReference type="GO" id="GO:0003724">
    <property type="term" value="F:RNA helicase activity"/>
    <property type="evidence" value="ECO:0007669"/>
    <property type="project" value="InterPro"/>
</dbReference>
<dbReference type="FunFam" id="3.40.50.300:FF:000354">
    <property type="entry name" value="ATP-dependent RNA helicase SKI2"/>
    <property type="match status" value="1"/>
</dbReference>
<evidence type="ECO:0000256" key="2">
    <source>
        <dbReference type="ARBA" id="ARBA00010140"/>
    </source>
</evidence>
<dbReference type="GO" id="GO:0016787">
    <property type="term" value="F:hydrolase activity"/>
    <property type="evidence" value="ECO:0007669"/>
    <property type="project" value="UniProtKB-KW"/>
</dbReference>
<dbReference type="FunFam" id="1.10.3380.30:FF:000001">
    <property type="entry name" value="Ski2 ATP-dependent RNA helicase"/>
    <property type="match status" value="1"/>
</dbReference>
<dbReference type="InterPro" id="IPR048392">
    <property type="entry name" value="MTR4-like_stalk"/>
</dbReference>
<dbReference type="Gene3D" id="1.10.3380.30">
    <property type="match status" value="1"/>
</dbReference>
<dbReference type="GO" id="GO:0055087">
    <property type="term" value="C:Ski complex"/>
    <property type="evidence" value="ECO:0007669"/>
    <property type="project" value="TreeGrafter"/>
</dbReference>
<dbReference type="Pfam" id="PF00270">
    <property type="entry name" value="DEAD"/>
    <property type="match status" value="1"/>
</dbReference>
<feature type="domain" description="Helicase C-terminal" evidence="11">
    <location>
        <begin position="632"/>
        <end position="797"/>
    </location>
</feature>
<evidence type="ECO:0000259" key="10">
    <source>
        <dbReference type="PROSITE" id="PS51192"/>
    </source>
</evidence>
<keyword evidence="13" id="KW-1185">Reference proteome</keyword>
<dbReference type="SMART" id="SM01142">
    <property type="entry name" value="DSHCT"/>
    <property type="match status" value="1"/>
</dbReference>
<evidence type="ECO:0000256" key="5">
    <source>
        <dbReference type="ARBA" id="ARBA00022801"/>
    </source>
</evidence>
<keyword evidence="8" id="KW-0694">RNA-binding</keyword>
<feature type="region of interest" description="Disordered" evidence="9">
    <location>
        <begin position="1"/>
        <end position="29"/>
    </location>
</feature>
<dbReference type="InterPro" id="IPR016438">
    <property type="entry name" value="SKI2-like"/>
</dbReference>
<dbReference type="InterPro" id="IPR014001">
    <property type="entry name" value="Helicase_ATP-bd"/>
</dbReference>
<dbReference type="PIRSF" id="PIRSF005198">
    <property type="entry name" value="Antiviral_helicase_SKI2"/>
    <property type="match status" value="1"/>
</dbReference>
<evidence type="ECO:0000256" key="8">
    <source>
        <dbReference type="ARBA" id="ARBA00022884"/>
    </source>
</evidence>
<dbReference type="GO" id="GO:0003723">
    <property type="term" value="F:RNA binding"/>
    <property type="evidence" value="ECO:0007669"/>
    <property type="project" value="UniProtKB-KW"/>
</dbReference>
<dbReference type="InterPro" id="IPR012961">
    <property type="entry name" value="Ski2/MTR4_C"/>
</dbReference>
<dbReference type="GO" id="GO:0005524">
    <property type="term" value="F:ATP binding"/>
    <property type="evidence" value="ECO:0007669"/>
    <property type="project" value="UniProtKB-KW"/>
</dbReference>
<dbReference type="Pfam" id="PF21408">
    <property type="entry name" value="MTR4-like_stalk"/>
    <property type="match status" value="1"/>
</dbReference>
<dbReference type="EMBL" id="CALTRL010002475">
    <property type="protein sequence ID" value="CAH7675822.1"/>
    <property type="molecule type" value="Genomic_DNA"/>
</dbReference>
<organism evidence="12 13">
    <name type="scientific">Phakopsora pachyrhizi</name>
    <name type="common">Asian soybean rust disease fungus</name>
    <dbReference type="NCBI Taxonomy" id="170000"/>
    <lineage>
        <taxon>Eukaryota</taxon>
        <taxon>Fungi</taxon>
        <taxon>Dikarya</taxon>
        <taxon>Basidiomycota</taxon>
        <taxon>Pucciniomycotina</taxon>
        <taxon>Pucciniomycetes</taxon>
        <taxon>Pucciniales</taxon>
        <taxon>Phakopsoraceae</taxon>
        <taxon>Phakopsora</taxon>
    </lineage>
</organism>
<evidence type="ECO:0000259" key="11">
    <source>
        <dbReference type="PROSITE" id="PS51194"/>
    </source>
</evidence>
<evidence type="ECO:0000256" key="4">
    <source>
        <dbReference type="ARBA" id="ARBA00022741"/>
    </source>
</evidence>
<reference evidence="12" key="1">
    <citation type="submission" date="2022-06" db="EMBL/GenBank/DDBJ databases">
        <authorList>
            <consortium name="SYNGENTA / RWTH Aachen University"/>
        </authorList>
    </citation>
    <scope>NUCLEOTIDE SEQUENCE</scope>
</reference>
<comment type="caution">
    <text evidence="12">The sequence shown here is derived from an EMBL/GenBank/DDBJ whole genome shotgun (WGS) entry which is preliminary data.</text>
</comment>
<dbReference type="Pfam" id="PF13234">
    <property type="entry name" value="MTR4_beta-barrel"/>
    <property type="match status" value="1"/>
</dbReference>
<dbReference type="Pfam" id="PF00271">
    <property type="entry name" value="Helicase_C"/>
    <property type="match status" value="1"/>
</dbReference>
<dbReference type="SMART" id="SM00490">
    <property type="entry name" value="HELICc"/>
    <property type="match status" value="1"/>
</dbReference>
<dbReference type="Pfam" id="PF17911">
    <property type="entry name" value="Ski2_N"/>
    <property type="match status" value="1"/>
</dbReference>
<evidence type="ECO:0000256" key="9">
    <source>
        <dbReference type="SAM" id="MobiDB-lite"/>
    </source>
</evidence>
<sequence length="1289" mass="144760">MSLTQDEGIAHSSDLSESLTRKLPPSPSELKECLSKRWLLPDRRLPRSWTSSDVTHWSEGFLLGTDKDGSIEELLRTQSGHLNTNIEFMLAGLDAKVVGFRAASQSPISQLTARTSSSMARQPARYETDFVRGRSGNYPFTPGGLEKTSILDNPEGEDLETIEELEKGFETTRGGIRTVAPGFTRGLDFSDLVEYPDLRMEDEKDVGSGLKTREMRSEDVRLNPVYTPFTSTDAPSGRKPFGTGKKQDVDFDEGVDRLLPESSVSLMAAIRVASVRHRPVTTKKDWAQVVNVNQQLSNFRELVPVMAKEYPFELDNFQKEAIYHLEMGDSIFVAAHTSAGKTVVAEYAIALAARHMTRCIYTSPIKALSNQKFRDFKQTFDPESIGILTGDVQINPEGNCLIMTTEILRSMLYKGADLIRDVEFVVFDEVHYINDSERGVVWEEVIILLPAHVTLILLSATIPNTKEFADWVGRTRKKDIYVISTLKRPVPLEHFLYANRELHKIVNESGEFLSQGWKDAGEALKRLQVKEREASGSAPLVRRGAAAASRGQRVNVQTRVKRGSTNSQRGNVSIPKLFGASGPNSGRGHQEDQNLWVHLIGVLRKKQLLPSVAFTFSKKKCESNASSMPNTDLCSAKEKSEVHVVIERSLTRLSDDDKKLPQITRMRGLLSRGIGVHHGGLLPIVKEIVEILFTRGLVKILFATETFAMGVNMPARSVIFSSIRKHDGQNFRELLPGEYTQMSGRAGRRGLDCTGVVVIICGEQPPDTPTLHKMILGQPTKLQSQFRLTYNMILNLLRVEVLRVEELIRRSFSENAQQRLLPGEQKKVKENEKSLQALELPQDLETVRDFRQYHRLSSELVELNSEMIDELQSHPSGSQLFSSGRIVVLRDDHFRDNLAVILKSALPLRRQADGRVVDSRSYFVLAFVTPEIRAGSNDISAESVLPIWPPQIKCSTDNLTYELAVITSSSIVMVTKHTLSVDFNGIADAHRKSSMVEALNKFLSLGLLDKITETPKEQLLERFELLPSKLKTLNFREKVNERALKLSELQQLLHVENMQSFEENYRVIHKESIINQRLTSLRLALSEENLELLPEYGARIEVLKELNFIDENANVMLKGRMACEINSAHELILTEIILENVLADYDPAETVALLSSLVFQEKSDAEPTLTPALERGCERFGQIAEQIEKVIIKHQVEEDKATARGRGPLNFGMVELVWQWAQGMPFSQLMTLSDIQEGTIVRTMVRLDECCGEIRDAARIIGSASLGIKMESCQNLIKRDVIFVTSLYI</sequence>
<dbReference type="Pfam" id="PF08148">
    <property type="entry name" value="DSHCT"/>
    <property type="match status" value="1"/>
</dbReference>
<proteinExistence type="inferred from homology"/>